<dbReference type="AlphaFoldDB" id="A0A3Q9V371"/>
<protein>
    <submittedName>
        <fullName evidence="2">Uncharacterized protein</fullName>
    </submittedName>
</protein>
<name>A0A3Q9V371_9BACT</name>
<organism evidence="2 3">
    <name type="scientific">Metamycoplasma phocicerebrale</name>
    <dbReference type="NCBI Taxonomy" id="142649"/>
    <lineage>
        <taxon>Bacteria</taxon>
        <taxon>Bacillati</taxon>
        <taxon>Mycoplasmatota</taxon>
        <taxon>Mycoplasmoidales</taxon>
        <taxon>Metamycoplasmataceae</taxon>
        <taxon>Metamycoplasma</taxon>
    </lineage>
</organism>
<feature type="transmembrane region" description="Helical" evidence="1">
    <location>
        <begin position="96"/>
        <end position="119"/>
    </location>
</feature>
<evidence type="ECO:0000256" key="1">
    <source>
        <dbReference type="SAM" id="Phobius"/>
    </source>
</evidence>
<sequence length="166" mass="19771">MSLFFIFVYISWTKKYNSQIESLPFSPKLIKEKIYWEYIYSISFSLIYLSFLSLQVTKFSILIKNKNGFLKSLFSLFFINKLILINENSKVNKLNFISLFVVLNLALISIFISAIFNIISDRIHWSFIVFFIYFITIMIIYIPIAICFNKKTLIENKIKKQTYNVE</sequence>
<dbReference type="EMBL" id="CP033058">
    <property type="protein sequence ID" value="AZZ65565.2"/>
    <property type="molecule type" value="Genomic_DNA"/>
</dbReference>
<feature type="transmembrane region" description="Helical" evidence="1">
    <location>
        <begin position="38"/>
        <end position="56"/>
    </location>
</feature>
<reference evidence="2" key="1">
    <citation type="submission" date="2019-03" db="EMBL/GenBank/DDBJ databases">
        <title>Draft Sequence and Annotation of the Mycoplasma phocicerebrale Strain 1049T Genome.</title>
        <authorList>
            <person name="Frasca S.Jr."/>
            <person name="Kutish G.F."/>
            <person name="Castellanos Gell J."/>
            <person name="Michaels D.L."/>
            <person name="Brown D.R."/>
        </authorList>
    </citation>
    <scope>NUCLEOTIDE SEQUENCE</scope>
    <source>
        <strain evidence="2">1049</strain>
    </source>
</reference>
<keyword evidence="1" id="KW-0472">Membrane</keyword>
<evidence type="ECO:0000313" key="3">
    <source>
        <dbReference type="Proteomes" id="UP000256585"/>
    </source>
</evidence>
<dbReference type="Proteomes" id="UP000256585">
    <property type="component" value="Chromosome"/>
</dbReference>
<dbReference type="KEGG" id="mphc:DMC14_002085"/>
<feature type="transmembrane region" description="Helical" evidence="1">
    <location>
        <begin position="125"/>
        <end position="148"/>
    </location>
</feature>
<keyword evidence="3" id="KW-1185">Reference proteome</keyword>
<gene>
    <name evidence="2" type="ORF">DMC14_002085</name>
</gene>
<keyword evidence="1" id="KW-1133">Transmembrane helix</keyword>
<proteinExistence type="predicted"/>
<evidence type="ECO:0000313" key="2">
    <source>
        <dbReference type="EMBL" id="AZZ65565.2"/>
    </source>
</evidence>
<accession>A0A3Q9V371</accession>
<keyword evidence="1" id="KW-0812">Transmembrane</keyword>